<dbReference type="InterPro" id="IPR011250">
    <property type="entry name" value="OMP/PagP_B-barrel"/>
</dbReference>
<evidence type="ECO:0000256" key="1">
    <source>
        <dbReference type="SAM" id="SignalP"/>
    </source>
</evidence>
<accession>A0ABQ4NW73</accession>
<feature type="chain" id="PRO_5045787569" evidence="1">
    <location>
        <begin position="27"/>
        <end position="288"/>
    </location>
</feature>
<feature type="signal peptide" evidence="1">
    <location>
        <begin position="1"/>
        <end position="26"/>
    </location>
</feature>
<gene>
    <name evidence="2" type="ORF">TUM3794_08830</name>
</gene>
<proteinExistence type="predicted"/>
<dbReference type="Gene3D" id="2.40.128.90">
    <property type="entry name" value="OMPT-like"/>
    <property type="match status" value="1"/>
</dbReference>
<reference evidence="2 3" key="1">
    <citation type="submission" date="2021-05" db="EMBL/GenBank/DDBJ databases">
        <title>Molecular characterization for Shewanella algae harboring chromosomal blaOXA-55-like strains isolated from clinical and environment sample.</title>
        <authorList>
            <person name="Ohama Y."/>
            <person name="Aoki K."/>
            <person name="Harada S."/>
            <person name="Moriya K."/>
            <person name="Ishii Y."/>
            <person name="Tateda K."/>
        </authorList>
    </citation>
    <scope>NUCLEOTIDE SEQUENCE [LARGE SCALE GENOMIC DNA]</scope>
    <source>
        <strain evidence="2 3">MBTL60-118</strain>
    </source>
</reference>
<dbReference type="EMBL" id="BPEU01000005">
    <property type="protein sequence ID" value="GIU37670.1"/>
    <property type="molecule type" value="Genomic_DNA"/>
</dbReference>
<keyword evidence="3" id="KW-1185">Reference proteome</keyword>
<name>A0ABQ4NW73_SHECO</name>
<protein>
    <submittedName>
        <fullName evidence="2">DUF481 domain-containing protein</fullName>
    </submittedName>
</protein>
<keyword evidence="1" id="KW-0732">Signal</keyword>
<dbReference type="RefSeq" id="WP_220756444.1">
    <property type="nucleotide sequence ID" value="NZ_BPEU01000005.1"/>
</dbReference>
<dbReference type="SUPFAM" id="SSF56925">
    <property type="entry name" value="OMPA-like"/>
    <property type="match status" value="1"/>
</dbReference>
<sequence>MFKPWVKSVAPIVFGLITMTLSPITAATEEGFKLAVGGFYSTSDSGMEVTNPSNGEEFTLDFETDLQLVENEFLPFLEMSYWFNENHGLYFDWKRLHRNANNTKITVPYEFEDVDTGETYQVKAGADLTTIFNVDIARIGYGYDFYSDDNFDLIATIGLHVMWMKLSFEGEFGACLDDECRVVEVDPDNVVLTEVTAPLPDIGLLASYKFAPNWRVSGHIQYFYIKVDEVKGQLVDFSGGVSYEMTDSFSVDLSYKYYDIDVEVQRDYSSLDIYYGFKGPMLTLAYHF</sequence>
<organism evidence="2 3">
    <name type="scientific">Shewanella colwelliana</name>
    <name type="common">Alteromonas colwelliana</name>
    <dbReference type="NCBI Taxonomy" id="23"/>
    <lineage>
        <taxon>Bacteria</taxon>
        <taxon>Pseudomonadati</taxon>
        <taxon>Pseudomonadota</taxon>
        <taxon>Gammaproteobacteria</taxon>
        <taxon>Alteromonadales</taxon>
        <taxon>Shewanellaceae</taxon>
        <taxon>Shewanella</taxon>
    </lineage>
</organism>
<dbReference type="Proteomes" id="UP000773469">
    <property type="component" value="Unassembled WGS sequence"/>
</dbReference>
<comment type="caution">
    <text evidence="2">The sequence shown here is derived from an EMBL/GenBank/DDBJ whole genome shotgun (WGS) entry which is preliminary data.</text>
</comment>
<dbReference type="InterPro" id="IPR053724">
    <property type="entry name" value="OMP_A26_sf"/>
</dbReference>
<evidence type="ECO:0000313" key="2">
    <source>
        <dbReference type="EMBL" id="GIU37670.1"/>
    </source>
</evidence>
<evidence type="ECO:0000313" key="3">
    <source>
        <dbReference type="Proteomes" id="UP000773469"/>
    </source>
</evidence>